<feature type="domain" description="BD-FAE-like" evidence="2">
    <location>
        <begin position="59"/>
        <end position="247"/>
    </location>
</feature>
<dbReference type="InterPro" id="IPR050300">
    <property type="entry name" value="GDXG_lipolytic_enzyme"/>
</dbReference>
<dbReference type="Gene3D" id="3.40.50.1820">
    <property type="entry name" value="alpha/beta hydrolase"/>
    <property type="match status" value="1"/>
</dbReference>
<dbReference type="PANTHER" id="PTHR48081">
    <property type="entry name" value="AB HYDROLASE SUPERFAMILY PROTEIN C4A8.06C"/>
    <property type="match status" value="1"/>
</dbReference>
<keyword evidence="4" id="KW-1185">Reference proteome</keyword>
<dbReference type="EMBL" id="LT629973">
    <property type="protein sequence ID" value="SEH85467.1"/>
    <property type="molecule type" value="Genomic_DNA"/>
</dbReference>
<dbReference type="GO" id="GO:0016787">
    <property type="term" value="F:hydrolase activity"/>
    <property type="evidence" value="ECO:0007669"/>
    <property type="project" value="UniProtKB-KW"/>
</dbReference>
<protein>
    <submittedName>
        <fullName evidence="3">Alpha/beta hydrolase fold</fullName>
    </submittedName>
</protein>
<dbReference type="Proteomes" id="UP000176204">
    <property type="component" value="Chromosome I"/>
</dbReference>
<name>A0A1H6LKW7_9BACT</name>
<dbReference type="STRING" id="1679444.PYTT_1229"/>
<accession>A0A1H6LKW7</accession>
<dbReference type="InterPro" id="IPR029058">
    <property type="entry name" value="AB_hydrolase_fold"/>
</dbReference>
<keyword evidence="1 3" id="KW-0378">Hydrolase</keyword>
<sequence length="303" mass="33498">MKTLIALTMLASLSFAQESGWQPLWQPKENTPGYDAAMPPENYPDAEHVTNVHLPEYRVFLPEGESDKPRPAVCIFPGGGYQNLALAKEGEEIGRWLASQGFVGMAVKYRVSADGKHPEAFPHQLMDARRAIRTLRAHAKEWNVDPNKIGVIGFSAGGHLAALATTWKDDVQGETKDTIDKESPATGFAMLIYPVISMDKPYVHGGSKNALLGQAKDAELVKKCSPYLQVTRQTPPLFVVQSADDGVSALNSLDMVRAAQEKGVPVEYHLYRKGGHGYGMRKQNKPTDAWPQEAEKWLKQFKQ</sequence>
<evidence type="ECO:0000256" key="1">
    <source>
        <dbReference type="ARBA" id="ARBA00022801"/>
    </source>
</evidence>
<dbReference type="PANTHER" id="PTHR48081:SF6">
    <property type="entry name" value="PEPTIDASE S9 PROLYL OLIGOPEPTIDASE CATALYTIC DOMAIN-CONTAINING PROTEIN"/>
    <property type="match status" value="1"/>
</dbReference>
<dbReference type="Pfam" id="PF20434">
    <property type="entry name" value="BD-FAE"/>
    <property type="match status" value="1"/>
</dbReference>
<evidence type="ECO:0000259" key="2">
    <source>
        <dbReference type="Pfam" id="PF20434"/>
    </source>
</evidence>
<dbReference type="SUPFAM" id="SSF53474">
    <property type="entry name" value="alpha/beta-Hydrolases"/>
    <property type="match status" value="1"/>
</dbReference>
<dbReference type="KEGG" id="agl:PYTT_1229"/>
<gene>
    <name evidence="3" type="ORF">PYTT_1229</name>
</gene>
<proteinExistence type="predicted"/>
<dbReference type="AlphaFoldDB" id="A0A1H6LKW7"/>
<dbReference type="RefSeq" id="WP_172801777.1">
    <property type="nucleotide sequence ID" value="NZ_LIGX01000038.1"/>
</dbReference>
<organism evidence="3 4">
    <name type="scientific">Akkermansia glycaniphila</name>
    <dbReference type="NCBI Taxonomy" id="1679444"/>
    <lineage>
        <taxon>Bacteria</taxon>
        <taxon>Pseudomonadati</taxon>
        <taxon>Verrucomicrobiota</taxon>
        <taxon>Verrucomicrobiia</taxon>
        <taxon>Verrucomicrobiales</taxon>
        <taxon>Akkermansiaceae</taxon>
        <taxon>Akkermansia</taxon>
    </lineage>
</organism>
<reference evidence="4" key="1">
    <citation type="submission" date="2016-09" db="EMBL/GenBank/DDBJ databases">
        <authorList>
            <person name="Koehorst J."/>
        </authorList>
    </citation>
    <scope>NUCLEOTIDE SEQUENCE [LARGE SCALE GENOMIC DNA]</scope>
</reference>
<dbReference type="InterPro" id="IPR049492">
    <property type="entry name" value="BD-FAE-like_dom"/>
</dbReference>
<evidence type="ECO:0000313" key="3">
    <source>
        <dbReference type="EMBL" id="SEH85467.1"/>
    </source>
</evidence>
<evidence type="ECO:0000313" key="4">
    <source>
        <dbReference type="Proteomes" id="UP000176204"/>
    </source>
</evidence>